<keyword evidence="2" id="KW-0472">Membrane</keyword>
<evidence type="ECO:0000313" key="4">
    <source>
        <dbReference type="Proteomes" id="UP000607653"/>
    </source>
</evidence>
<feature type="region of interest" description="Disordered" evidence="1">
    <location>
        <begin position="1"/>
        <end position="27"/>
    </location>
</feature>
<evidence type="ECO:0000313" key="3">
    <source>
        <dbReference type="EMBL" id="DAD35598.1"/>
    </source>
</evidence>
<feature type="compositionally biased region" description="Basic and acidic residues" evidence="1">
    <location>
        <begin position="16"/>
        <end position="27"/>
    </location>
</feature>
<keyword evidence="2" id="KW-0812">Transmembrane</keyword>
<reference evidence="3 4" key="1">
    <citation type="journal article" date="2020" name="Mol. Biol. Evol.">
        <title>Distinct Expression and Methylation Patterns for Genes with Different Fates following a Single Whole-Genome Duplication in Flowering Plants.</title>
        <authorList>
            <person name="Shi T."/>
            <person name="Rahmani R.S."/>
            <person name="Gugger P.F."/>
            <person name="Wang M."/>
            <person name="Li H."/>
            <person name="Zhang Y."/>
            <person name="Li Z."/>
            <person name="Wang Q."/>
            <person name="Van de Peer Y."/>
            <person name="Marchal K."/>
            <person name="Chen J."/>
        </authorList>
    </citation>
    <scope>NUCLEOTIDE SEQUENCE [LARGE SCALE GENOMIC DNA]</scope>
    <source>
        <tissue evidence="3">Leaf</tissue>
    </source>
</reference>
<gene>
    <name evidence="3" type="ORF">HUJ06_006238</name>
</gene>
<keyword evidence="2" id="KW-1133">Transmembrane helix</keyword>
<feature type="transmembrane region" description="Helical" evidence="2">
    <location>
        <begin position="38"/>
        <end position="61"/>
    </location>
</feature>
<name>A0A822Z279_NELNU</name>
<proteinExistence type="predicted"/>
<organism evidence="3 4">
    <name type="scientific">Nelumbo nucifera</name>
    <name type="common">Sacred lotus</name>
    <dbReference type="NCBI Taxonomy" id="4432"/>
    <lineage>
        <taxon>Eukaryota</taxon>
        <taxon>Viridiplantae</taxon>
        <taxon>Streptophyta</taxon>
        <taxon>Embryophyta</taxon>
        <taxon>Tracheophyta</taxon>
        <taxon>Spermatophyta</taxon>
        <taxon>Magnoliopsida</taxon>
        <taxon>Proteales</taxon>
        <taxon>Nelumbonaceae</taxon>
        <taxon>Nelumbo</taxon>
    </lineage>
</organism>
<evidence type="ECO:0000256" key="1">
    <source>
        <dbReference type="SAM" id="MobiDB-lite"/>
    </source>
</evidence>
<dbReference type="AlphaFoldDB" id="A0A822Z279"/>
<keyword evidence="4" id="KW-1185">Reference proteome</keyword>
<comment type="caution">
    <text evidence="3">The sequence shown here is derived from an EMBL/GenBank/DDBJ whole genome shotgun (WGS) entry which is preliminary data.</text>
</comment>
<dbReference type="EMBL" id="DUZY01000004">
    <property type="protein sequence ID" value="DAD35598.1"/>
    <property type="molecule type" value="Genomic_DNA"/>
</dbReference>
<dbReference type="Proteomes" id="UP000607653">
    <property type="component" value="Unassembled WGS sequence"/>
</dbReference>
<protein>
    <submittedName>
        <fullName evidence="3">Uncharacterized protein</fullName>
    </submittedName>
</protein>
<evidence type="ECO:0000256" key="2">
    <source>
        <dbReference type="SAM" id="Phobius"/>
    </source>
</evidence>
<accession>A0A822Z279</accession>
<sequence length="65" mass="7513">MLGCHNIHQSPNLEKQQGEAQDHDKHDKKTEVLMGRGILAWLTLFLFSECSNHVFAFHLSYHLPI</sequence>